<protein>
    <submittedName>
        <fullName evidence="2">Uma2 family endonuclease</fullName>
    </submittedName>
</protein>
<dbReference type="EMBL" id="JAUSWL010000003">
    <property type="protein sequence ID" value="MDQ0543462.1"/>
    <property type="molecule type" value="Genomic_DNA"/>
</dbReference>
<dbReference type="PANTHER" id="PTHR36558:SF1">
    <property type="entry name" value="RESTRICTION ENDONUCLEASE DOMAIN-CONTAINING PROTEIN-RELATED"/>
    <property type="match status" value="1"/>
</dbReference>
<proteinExistence type="predicted"/>
<dbReference type="InterPro" id="IPR011335">
    <property type="entry name" value="Restrct_endonuc-II-like"/>
</dbReference>
<gene>
    <name evidence="2" type="ORF">QO001_002388</name>
</gene>
<comment type="caution">
    <text evidence="2">The sequence shown here is derived from an EMBL/GenBank/DDBJ whole genome shotgun (WGS) entry which is preliminary data.</text>
</comment>
<keyword evidence="2" id="KW-0255">Endonuclease</keyword>
<evidence type="ECO:0000313" key="3">
    <source>
        <dbReference type="Proteomes" id="UP001223420"/>
    </source>
</evidence>
<dbReference type="AlphaFoldDB" id="A0AAJ1WVR8"/>
<dbReference type="SUPFAM" id="SSF52980">
    <property type="entry name" value="Restriction endonuclease-like"/>
    <property type="match status" value="1"/>
</dbReference>
<name>A0AAJ1WVR8_9HYPH</name>
<organism evidence="2 3">
    <name type="scientific">Methylobacterium brachiatum</name>
    <dbReference type="NCBI Taxonomy" id="269660"/>
    <lineage>
        <taxon>Bacteria</taxon>
        <taxon>Pseudomonadati</taxon>
        <taxon>Pseudomonadota</taxon>
        <taxon>Alphaproteobacteria</taxon>
        <taxon>Hyphomicrobiales</taxon>
        <taxon>Methylobacteriaceae</taxon>
        <taxon>Methylobacterium</taxon>
    </lineage>
</organism>
<evidence type="ECO:0000313" key="2">
    <source>
        <dbReference type="EMBL" id="MDQ0543462.1"/>
    </source>
</evidence>
<sequence length="206" mass="23021">MTAFATRPRPAEPHVTFQDFVASRPDEEKWELIEGCFVTQAQPSIDHQIISSNLDRLLNDALERTAPGRIAVPNPAIDLSPTIRGHTYVPDIAIIDLAEFEPGQNVVGTLYLAVEIISPSDRRRLSSLNRRKIDVKLAGYEALPMCEALLLVEQRAFDVTLSERTGSGWVRRRMTDPDDRLVIASAGLECRLGDVYARTTLARARR</sequence>
<keyword evidence="2" id="KW-0378">Hydrolase</keyword>
<reference evidence="2" key="1">
    <citation type="submission" date="2023-07" db="EMBL/GenBank/DDBJ databases">
        <title>Genomic Encyclopedia of Type Strains, Phase IV (KMG-IV): sequencing the most valuable type-strain genomes for metagenomic binning, comparative biology and taxonomic classification.</title>
        <authorList>
            <person name="Goeker M."/>
        </authorList>
    </citation>
    <scope>NUCLEOTIDE SEQUENCE</scope>
    <source>
        <strain evidence="2">DSM 19569</strain>
    </source>
</reference>
<evidence type="ECO:0000259" key="1">
    <source>
        <dbReference type="Pfam" id="PF05685"/>
    </source>
</evidence>
<feature type="domain" description="Putative restriction endonuclease" evidence="1">
    <location>
        <begin position="18"/>
        <end position="183"/>
    </location>
</feature>
<keyword evidence="2" id="KW-0540">Nuclease</keyword>
<dbReference type="RefSeq" id="WP_230366174.1">
    <property type="nucleotide sequence ID" value="NZ_JAJALK010000004.1"/>
</dbReference>
<accession>A0AAJ1WVR8</accession>
<dbReference type="InterPro" id="IPR012296">
    <property type="entry name" value="Nuclease_put_TT1808"/>
</dbReference>
<dbReference type="InterPro" id="IPR008538">
    <property type="entry name" value="Uma2"/>
</dbReference>
<dbReference type="Gene3D" id="3.90.1570.10">
    <property type="entry name" value="tt1808, chain A"/>
    <property type="match status" value="1"/>
</dbReference>
<dbReference type="CDD" id="cd06260">
    <property type="entry name" value="DUF820-like"/>
    <property type="match status" value="1"/>
</dbReference>
<dbReference type="Proteomes" id="UP001223420">
    <property type="component" value="Unassembled WGS sequence"/>
</dbReference>
<dbReference type="GO" id="GO:0004519">
    <property type="term" value="F:endonuclease activity"/>
    <property type="evidence" value="ECO:0007669"/>
    <property type="project" value="UniProtKB-KW"/>
</dbReference>
<dbReference type="Pfam" id="PF05685">
    <property type="entry name" value="Uma2"/>
    <property type="match status" value="1"/>
</dbReference>
<dbReference type="PANTHER" id="PTHR36558">
    <property type="entry name" value="GLR1098 PROTEIN"/>
    <property type="match status" value="1"/>
</dbReference>